<reference evidence="8 9" key="1">
    <citation type="submission" date="2018-09" db="EMBL/GenBank/DDBJ databases">
        <title>Genomic investigation of the strawberry pathogen Phytophthora fragariae indicates pathogenicity is determined by transcriptional variation in three key races.</title>
        <authorList>
            <person name="Adams T.M."/>
            <person name="Armitage A.D."/>
            <person name="Sobczyk M.K."/>
            <person name="Bates H.J."/>
            <person name="Dunwell J.M."/>
            <person name="Nellist C.F."/>
            <person name="Harrison R.J."/>
        </authorList>
    </citation>
    <scope>NUCLEOTIDE SEQUENCE [LARGE SCALE GENOMIC DNA]</scope>
    <source>
        <strain evidence="8 9">SCRP324</strain>
    </source>
</reference>
<dbReference type="Pfam" id="PF11539">
    <property type="entry name" value="DUF3228"/>
    <property type="match status" value="1"/>
</dbReference>
<gene>
    <name evidence="8" type="ORF">PR002_g15441</name>
</gene>
<protein>
    <recommendedName>
        <fullName evidence="7">Ion transport domain-containing protein</fullName>
    </recommendedName>
</protein>
<comment type="caution">
    <text evidence="8">The sequence shown here is derived from an EMBL/GenBank/DDBJ whole genome shotgun (WGS) entry which is preliminary data.</text>
</comment>
<feature type="region of interest" description="Disordered" evidence="5">
    <location>
        <begin position="1"/>
        <end position="25"/>
    </location>
</feature>
<dbReference type="Proteomes" id="UP000435112">
    <property type="component" value="Unassembled WGS sequence"/>
</dbReference>
<proteinExistence type="predicted"/>
<keyword evidence="4 6" id="KW-0472">Membrane</keyword>
<keyword evidence="2 6" id="KW-0812">Transmembrane</keyword>
<organism evidence="8 9">
    <name type="scientific">Phytophthora rubi</name>
    <dbReference type="NCBI Taxonomy" id="129364"/>
    <lineage>
        <taxon>Eukaryota</taxon>
        <taxon>Sar</taxon>
        <taxon>Stramenopiles</taxon>
        <taxon>Oomycota</taxon>
        <taxon>Peronosporomycetes</taxon>
        <taxon>Peronosporales</taxon>
        <taxon>Peronosporaceae</taxon>
        <taxon>Phytophthora</taxon>
    </lineage>
</organism>
<accession>A0A6A3KX09</accession>
<dbReference type="OrthoDB" id="415460at2759"/>
<evidence type="ECO:0000256" key="4">
    <source>
        <dbReference type="ARBA" id="ARBA00023136"/>
    </source>
</evidence>
<dbReference type="GO" id="GO:0005216">
    <property type="term" value="F:monoatomic ion channel activity"/>
    <property type="evidence" value="ECO:0007669"/>
    <property type="project" value="InterPro"/>
</dbReference>
<dbReference type="AlphaFoldDB" id="A0A6A3KX09"/>
<feature type="transmembrane region" description="Helical" evidence="6">
    <location>
        <begin position="278"/>
        <end position="303"/>
    </location>
</feature>
<dbReference type="EMBL" id="QXFU01001124">
    <property type="protein sequence ID" value="KAE9010098.1"/>
    <property type="molecule type" value="Genomic_DNA"/>
</dbReference>
<dbReference type="Pfam" id="PF00520">
    <property type="entry name" value="Ion_trans"/>
    <property type="match status" value="1"/>
</dbReference>
<evidence type="ECO:0000313" key="9">
    <source>
        <dbReference type="Proteomes" id="UP000435112"/>
    </source>
</evidence>
<feature type="transmembrane region" description="Helical" evidence="6">
    <location>
        <begin position="217"/>
        <end position="238"/>
    </location>
</feature>
<evidence type="ECO:0000256" key="5">
    <source>
        <dbReference type="SAM" id="MobiDB-lite"/>
    </source>
</evidence>
<feature type="domain" description="Ion transport" evidence="7">
    <location>
        <begin position="65"/>
        <end position="303"/>
    </location>
</feature>
<dbReference type="Gene3D" id="3.30.2310.50">
    <property type="entry name" value="Protein of unknown function (DUF3228), domain 1"/>
    <property type="match status" value="2"/>
</dbReference>
<feature type="transmembrane region" description="Helical" evidence="6">
    <location>
        <begin position="244"/>
        <end position="266"/>
    </location>
</feature>
<keyword evidence="3 6" id="KW-1133">Transmembrane helix</keyword>
<feature type="compositionally biased region" description="Polar residues" evidence="5">
    <location>
        <begin position="14"/>
        <end position="24"/>
    </location>
</feature>
<name>A0A6A3KX09_9STRA</name>
<dbReference type="GO" id="GO:0016020">
    <property type="term" value="C:membrane"/>
    <property type="evidence" value="ECO:0007669"/>
    <property type="project" value="UniProtKB-SubCell"/>
</dbReference>
<feature type="compositionally biased region" description="Basic and acidic residues" evidence="5">
    <location>
        <begin position="1"/>
        <end position="13"/>
    </location>
</feature>
<dbReference type="FunFam" id="1.10.287.70:FF:000243">
    <property type="entry name" value="Voltage-gated potassium channel"/>
    <property type="match status" value="1"/>
</dbReference>
<evidence type="ECO:0000259" key="7">
    <source>
        <dbReference type="Pfam" id="PF00520"/>
    </source>
</evidence>
<evidence type="ECO:0000256" key="2">
    <source>
        <dbReference type="ARBA" id="ARBA00022692"/>
    </source>
</evidence>
<feature type="transmembrane region" description="Helical" evidence="6">
    <location>
        <begin position="104"/>
        <end position="127"/>
    </location>
</feature>
<dbReference type="InterPro" id="IPR021610">
    <property type="entry name" value="DUF3228"/>
</dbReference>
<dbReference type="FunFam" id="1.20.120.350:FF:000166">
    <property type="match status" value="1"/>
</dbReference>
<dbReference type="InterPro" id="IPR005821">
    <property type="entry name" value="Ion_trans_dom"/>
</dbReference>
<dbReference type="PANTHER" id="PTHR38666:SF2">
    <property type="entry name" value="FLAGELLAR ASSOCIATED PROTEIN"/>
    <property type="match status" value="1"/>
</dbReference>
<dbReference type="InterPro" id="IPR027359">
    <property type="entry name" value="Volt_channel_dom_sf"/>
</dbReference>
<evidence type="ECO:0000256" key="1">
    <source>
        <dbReference type="ARBA" id="ARBA00004141"/>
    </source>
</evidence>
<dbReference type="Gene3D" id="1.10.287.70">
    <property type="match status" value="1"/>
</dbReference>
<comment type="subcellular location">
    <subcellularLocation>
        <location evidence="1">Membrane</location>
        <topology evidence="1">Multi-pass membrane protein</topology>
    </subcellularLocation>
</comment>
<dbReference type="SUPFAM" id="SSF81324">
    <property type="entry name" value="Voltage-gated potassium channels"/>
    <property type="match status" value="1"/>
</dbReference>
<evidence type="ECO:0000256" key="3">
    <source>
        <dbReference type="ARBA" id="ARBA00022989"/>
    </source>
</evidence>
<feature type="transmembrane region" description="Helical" evidence="6">
    <location>
        <begin position="62"/>
        <end position="84"/>
    </location>
</feature>
<evidence type="ECO:0000256" key="6">
    <source>
        <dbReference type="SAM" id="Phobius"/>
    </source>
</evidence>
<evidence type="ECO:0000313" key="8">
    <source>
        <dbReference type="EMBL" id="KAE9010098.1"/>
    </source>
</evidence>
<dbReference type="PANTHER" id="PTHR38666">
    <property type="match status" value="1"/>
</dbReference>
<dbReference type="PRINTS" id="PR00169">
    <property type="entry name" value="KCHANNEL"/>
</dbReference>
<dbReference type="Gene3D" id="1.20.120.350">
    <property type="entry name" value="Voltage-gated potassium channels. Chain C"/>
    <property type="match status" value="1"/>
</dbReference>
<sequence>MNTPHEKRPRSYTEHSTLMSTPSPSRWRRFHATHRRRTTLRQDIWTVLRFRSSVQHSSGLQFASYVLELSVLTLILLNVVVAISESSAVVQIDSTGSTPGPAPVINHWSDMFLLVSTIIFSIEYALRLWSCVEDDRYSNGAIKGRLKWMTRPLSLIDLMALVPFYLELSMEFDATQHGGLTLRSLRLLRIVSFLRLERMYNAMRKLRVIFARKKEELLVVTYLTAVVVLTASMLIFFLEHVAQPTVFSSFGVCVWWAVETITSLGYGDVVPITAMGRVLGASLAFWGLILFTIPGAVLGSGFIEVMLEKQREEEAEMYSMAMGCGGSSVKSNNPLFVGSFSDDEQYHDRHLDHEHPDYAAAPAHTPVSVASPSSQTTPRIAAAKRIEALHQKVEAIAAGQRNLEAQFHMQQQQLERLIHLVEVALAPTSGASMQPLDLANPGAAVKPRPRRHFILGSPAASTPSLQTRAFANMLGAATQKTEKAAAETVEAAQPAERGDIVLDGFAKRQFDDKTYSGTKLDFDKHEFVRKINEIYEASDKQLVDGYAPFCKHLFVPNFTGARLNMVAITQANAHMLMSDYEARTEYELPVLSRWFPSHSVTPKVAEYLDIILYSRDQIIKENEAVDIPADPSHGDAPWGIVSIKAQDVDHELPMKPITMMRNAVGKEQGGSGVPIDRDEYMKAVDYWRNHAVIKKM</sequence>